<feature type="signal peptide" evidence="1">
    <location>
        <begin position="1"/>
        <end position="26"/>
    </location>
</feature>
<evidence type="ECO:0000256" key="1">
    <source>
        <dbReference type="SAM" id="SignalP"/>
    </source>
</evidence>
<dbReference type="PATRIC" id="fig|52.7.peg.3632"/>
<protein>
    <recommendedName>
        <fullName evidence="4">Secreted protein</fullName>
    </recommendedName>
</protein>
<evidence type="ECO:0000313" key="3">
    <source>
        <dbReference type="Proteomes" id="UP000067626"/>
    </source>
</evidence>
<name>A0A0K1EE65_CHOCO</name>
<dbReference type="EMBL" id="CP012159">
    <property type="protein sequence ID" value="AKT39156.1"/>
    <property type="molecule type" value="Genomic_DNA"/>
</dbReference>
<keyword evidence="3" id="KW-1185">Reference proteome</keyword>
<proteinExistence type="predicted"/>
<accession>A0A0K1EE65</accession>
<evidence type="ECO:0000313" key="2">
    <source>
        <dbReference type="EMBL" id="AKT39156.1"/>
    </source>
</evidence>
<dbReference type="KEGG" id="ccro:CMC5_033030"/>
<reference evidence="2 3" key="1">
    <citation type="submission" date="2015-07" db="EMBL/GenBank/DDBJ databases">
        <title>Genome analysis of myxobacterium Chondromyces crocatus Cm c5 reveals a high potential for natural compound synthesis and the genetic basis for the loss of fruiting body formation.</title>
        <authorList>
            <person name="Zaburannyi N."/>
            <person name="Bunk B."/>
            <person name="Maier J."/>
            <person name="Overmann J."/>
            <person name="Mueller R."/>
        </authorList>
    </citation>
    <scope>NUCLEOTIDE SEQUENCE [LARGE SCALE GENOMIC DNA]</scope>
    <source>
        <strain evidence="2 3">Cm c5</strain>
    </source>
</reference>
<organism evidence="2 3">
    <name type="scientific">Chondromyces crocatus</name>
    <dbReference type="NCBI Taxonomy" id="52"/>
    <lineage>
        <taxon>Bacteria</taxon>
        <taxon>Pseudomonadati</taxon>
        <taxon>Myxococcota</taxon>
        <taxon>Polyangia</taxon>
        <taxon>Polyangiales</taxon>
        <taxon>Polyangiaceae</taxon>
        <taxon>Chondromyces</taxon>
    </lineage>
</organism>
<feature type="chain" id="PRO_5005459287" description="Secreted protein" evidence="1">
    <location>
        <begin position="27"/>
        <end position="473"/>
    </location>
</feature>
<dbReference type="OrthoDB" id="5518254at2"/>
<gene>
    <name evidence="2" type="ORF">CMC5_033030</name>
</gene>
<dbReference type="AlphaFoldDB" id="A0A0K1EE65"/>
<evidence type="ECO:0008006" key="4">
    <source>
        <dbReference type="Google" id="ProtNLM"/>
    </source>
</evidence>
<sequence length="473" mass="49975">MALRWRLVPLLAFSLGCLVATTATSAADAPAVPSSAEPGRPDLIDDANRLTRLWSTPTDADLAAGTRPLVRRLPPVFVEHGRMTLVRLQEPTAVAPAGSGAPGARPGGAWPEGCLSVVFLGPRTADFVVDTEIVPEEQASLEELLRQVHRGGATRRFRSVAGAARIDRCGPERDSLRLAVLQIEGPRAAIEVIVSDSTTLQEPLEAVFPERVFGPLAPRGDLGPALEPGPLAERVARAERRARADGATRFVKTETRSSVEGTGELALRLPEGCHRVEVMADVPSTLPRAATDVDAAIREEGAGRLLDRDRGEAADARLFACVGEPTLVEIPFVGTAGAVRVIVSDATWPIPSAVPAHHGARARGGFAAALRRRNAPAPVAAPLHEVVGIAGDTLVPLSVEPGRCYFAAVAVARGEARALRLGVEIGERALRDDAPRADSAGAAFCAEAEDRVVVRVFSRGQSAWWALAVWPMS</sequence>
<dbReference type="Proteomes" id="UP000067626">
    <property type="component" value="Chromosome"/>
</dbReference>
<dbReference type="PROSITE" id="PS51257">
    <property type="entry name" value="PROKAR_LIPOPROTEIN"/>
    <property type="match status" value="1"/>
</dbReference>
<keyword evidence="1" id="KW-0732">Signal</keyword>
<dbReference type="RefSeq" id="WP_050431291.1">
    <property type="nucleotide sequence ID" value="NZ_CP012159.1"/>
</dbReference>